<evidence type="ECO:0000313" key="1">
    <source>
        <dbReference type="EMBL" id="MEQ2158201.1"/>
    </source>
</evidence>
<gene>
    <name evidence="1" type="ORF">GOODEAATRI_009824</name>
</gene>
<name>A0ABV0MGT7_9TELE</name>
<dbReference type="EMBL" id="JAHRIO010000561">
    <property type="protein sequence ID" value="MEQ2158201.1"/>
    <property type="molecule type" value="Genomic_DNA"/>
</dbReference>
<sequence length="118" mass="13798">MKKFRAKLLRVLELGCCHLGFIPSEFGSEDFQVLSQRGQQLQRLKLEFKPESWEISQKLQHKNAAWLLFINRDDSCIVYHHSHVSDLQGHCKPLIVTSRRSFRDTLLHGLPNKFFVPP</sequence>
<proteinExistence type="predicted"/>
<reference evidence="1 2" key="1">
    <citation type="submission" date="2021-06" db="EMBL/GenBank/DDBJ databases">
        <authorList>
            <person name="Palmer J.M."/>
        </authorList>
    </citation>
    <scope>NUCLEOTIDE SEQUENCE [LARGE SCALE GENOMIC DNA]</scope>
    <source>
        <strain evidence="1 2">GA_2019</strain>
        <tissue evidence="1">Muscle</tissue>
    </source>
</reference>
<accession>A0ABV0MGT7</accession>
<organism evidence="1 2">
    <name type="scientific">Goodea atripinnis</name>
    <dbReference type="NCBI Taxonomy" id="208336"/>
    <lineage>
        <taxon>Eukaryota</taxon>
        <taxon>Metazoa</taxon>
        <taxon>Chordata</taxon>
        <taxon>Craniata</taxon>
        <taxon>Vertebrata</taxon>
        <taxon>Euteleostomi</taxon>
        <taxon>Actinopterygii</taxon>
        <taxon>Neopterygii</taxon>
        <taxon>Teleostei</taxon>
        <taxon>Neoteleostei</taxon>
        <taxon>Acanthomorphata</taxon>
        <taxon>Ovalentaria</taxon>
        <taxon>Atherinomorphae</taxon>
        <taxon>Cyprinodontiformes</taxon>
        <taxon>Goodeidae</taxon>
        <taxon>Goodea</taxon>
    </lineage>
</organism>
<dbReference type="Proteomes" id="UP001476798">
    <property type="component" value="Unassembled WGS sequence"/>
</dbReference>
<protein>
    <submittedName>
        <fullName evidence="1">Uncharacterized protein</fullName>
    </submittedName>
</protein>
<evidence type="ECO:0000313" key="2">
    <source>
        <dbReference type="Proteomes" id="UP001476798"/>
    </source>
</evidence>
<keyword evidence="2" id="KW-1185">Reference proteome</keyword>
<comment type="caution">
    <text evidence="1">The sequence shown here is derived from an EMBL/GenBank/DDBJ whole genome shotgun (WGS) entry which is preliminary data.</text>
</comment>